<keyword evidence="1" id="KW-0732">Signal</keyword>
<dbReference type="GeneID" id="44996899"/>
<evidence type="ECO:0000256" key="1">
    <source>
        <dbReference type="SAM" id="SignalP"/>
    </source>
</evidence>
<dbReference type="PIR" id="E96947">
    <property type="entry name" value="E96947"/>
</dbReference>
<evidence type="ECO:0000313" key="2">
    <source>
        <dbReference type="EMBL" id="AAK78368.1"/>
    </source>
</evidence>
<dbReference type="PROSITE" id="PS51257">
    <property type="entry name" value="PROKAR_LIPOPROTEIN"/>
    <property type="match status" value="1"/>
</dbReference>
<evidence type="ECO:0008006" key="4">
    <source>
        <dbReference type="Google" id="ProtNLM"/>
    </source>
</evidence>
<gene>
    <name evidence="2" type="ordered locus">CA_C0388</name>
</gene>
<reference evidence="2 3" key="1">
    <citation type="journal article" date="2001" name="J. Bacteriol.">
        <title>Genome sequence and comparative analysis of the solvent-producing bacterium Clostridium acetobutylicum.</title>
        <authorList>
            <person name="Nolling J."/>
            <person name="Breton G."/>
            <person name="Omelchenko M.V."/>
            <person name="Makarova K.S."/>
            <person name="Zeng Q."/>
            <person name="Gibson R."/>
            <person name="Lee H.M."/>
            <person name="Dubois J."/>
            <person name="Qiu D."/>
            <person name="Hitti J."/>
            <person name="Wolf Y.I."/>
            <person name="Tatusov R.L."/>
            <person name="Sabathe F."/>
            <person name="Doucette-Stamm L."/>
            <person name="Soucaille P."/>
            <person name="Daly M.J."/>
            <person name="Bennett G.N."/>
            <person name="Koonin E.V."/>
            <person name="Smith D.R."/>
        </authorList>
    </citation>
    <scope>NUCLEOTIDE SEQUENCE [LARGE SCALE GENOMIC DNA]</scope>
    <source>
        <strain evidence="3">ATCC 824 / DSM 792 / JCM 1419 / LMG 5710 / VKM B-1787</strain>
    </source>
</reference>
<feature type="signal peptide" evidence="1">
    <location>
        <begin position="1"/>
        <end position="26"/>
    </location>
</feature>
<dbReference type="PATRIC" id="fig|272562.8.peg.583"/>
<dbReference type="HOGENOM" id="CLU_1203086_0_0_9"/>
<sequence>MKEKKIKILCSIAIMFMILLSVGCSKTGQSDDNSSKSKASVKSKWIPSNTSTNLKSKYSVTRSKFVSQGQNIIDKLKLICDKYGIKYTLNDKYSKGNWLAFNAKDIKENGNNGNVYDISYTGDIITDGKGNTTAYNNVELDVRQKNNKHFDTRYCKFLREFITSLTGNSNYDFKDFNSSVKQVDKDYTKKVLANRVKNNAKSFETIRVVQYNDNENTLEYRFVTGSMPLK</sequence>
<dbReference type="EMBL" id="AE001437">
    <property type="protein sequence ID" value="AAK78368.1"/>
    <property type="molecule type" value="Genomic_DNA"/>
</dbReference>
<keyword evidence="3" id="KW-1185">Reference proteome</keyword>
<dbReference type="KEGG" id="cac:CA_C0388"/>
<feature type="chain" id="PRO_5038608910" description="Lipoprotein" evidence="1">
    <location>
        <begin position="27"/>
        <end position="230"/>
    </location>
</feature>
<dbReference type="OrthoDB" id="9956412at2"/>
<dbReference type="RefSeq" id="WP_010963710.1">
    <property type="nucleotide sequence ID" value="NC_003030.1"/>
</dbReference>
<name>Q97M12_CLOAB</name>
<evidence type="ECO:0000313" key="3">
    <source>
        <dbReference type="Proteomes" id="UP000000814"/>
    </source>
</evidence>
<dbReference type="STRING" id="272562.CA_C0388"/>
<dbReference type="AlphaFoldDB" id="Q97M12"/>
<organism evidence="2 3">
    <name type="scientific">Clostridium acetobutylicum (strain ATCC 824 / DSM 792 / JCM 1419 / IAM 19013 / LMG 5710 / NBRC 13948 / NRRL B-527 / VKM B-1787 / 2291 / W)</name>
    <dbReference type="NCBI Taxonomy" id="272562"/>
    <lineage>
        <taxon>Bacteria</taxon>
        <taxon>Bacillati</taxon>
        <taxon>Bacillota</taxon>
        <taxon>Clostridia</taxon>
        <taxon>Eubacteriales</taxon>
        <taxon>Clostridiaceae</taxon>
        <taxon>Clostridium</taxon>
    </lineage>
</organism>
<protein>
    <recommendedName>
        <fullName evidence="4">Lipoprotein</fullName>
    </recommendedName>
</protein>
<dbReference type="Proteomes" id="UP000000814">
    <property type="component" value="Chromosome"/>
</dbReference>
<proteinExistence type="predicted"/>
<accession>Q97M12</accession>